<feature type="transmembrane region" description="Helical" evidence="1">
    <location>
        <begin position="147"/>
        <end position="164"/>
    </location>
</feature>
<feature type="transmembrane region" description="Helical" evidence="1">
    <location>
        <begin position="96"/>
        <end position="115"/>
    </location>
</feature>
<evidence type="ECO:0000313" key="3">
    <source>
        <dbReference type="EMBL" id="SMO95017.1"/>
    </source>
</evidence>
<dbReference type="EMBL" id="FXTO01000029">
    <property type="protein sequence ID" value="SMO95017.1"/>
    <property type="molecule type" value="Genomic_DNA"/>
</dbReference>
<keyword evidence="1" id="KW-0472">Membrane</keyword>
<reference evidence="3 4" key="1">
    <citation type="submission" date="2017-05" db="EMBL/GenBank/DDBJ databases">
        <authorList>
            <person name="Varghese N."/>
            <person name="Submissions S."/>
        </authorList>
    </citation>
    <scope>NUCLEOTIDE SEQUENCE [LARGE SCALE GENOMIC DNA]</scope>
    <source>
        <strain evidence="3 4">DSM 29506</strain>
    </source>
</reference>
<name>A0A521FFQ0_9RHOB</name>
<evidence type="ECO:0000259" key="2">
    <source>
        <dbReference type="Pfam" id="PF00892"/>
    </source>
</evidence>
<feature type="transmembrane region" description="Helical" evidence="1">
    <location>
        <begin position="34"/>
        <end position="52"/>
    </location>
</feature>
<keyword evidence="4" id="KW-1185">Reference proteome</keyword>
<accession>A0A521FFQ0</accession>
<evidence type="ECO:0000313" key="4">
    <source>
        <dbReference type="Proteomes" id="UP000316030"/>
    </source>
</evidence>
<feature type="transmembrane region" description="Helical" evidence="1">
    <location>
        <begin position="122"/>
        <end position="141"/>
    </location>
</feature>
<dbReference type="PANTHER" id="PTHR22911:SF135">
    <property type="entry name" value="BLR4310 PROTEIN"/>
    <property type="match status" value="1"/>
</dbReference>
<dbReference type="Proteomes" id="UP000316030">
    <property type="component" value="Unassembled WGS sequence"/>
</dbReference>
<feature type="transmembrane region" description="Helical" evidence="1">
    <location>
        <begin position="73"/>
        <end position="90"/>
    </location>
</feature>
<dbReference type="GO" id="GO:0016020">
    <property type="term" value="C:membrane"/>
    <property type="evidence" value="ECO:0007669"/>
    <property type="project" value="InterPro"/>
</dbReference>
<gene>
    <name evidence="3" type="ORF">SAMN06265173_1292</name>
</gene>
<feature type="domain" description="EamA" evidence="2">
    <location>
        <begin position="148"/>
        <end position="274"/>
    </location>
</feature>
<proteinExistence type="predicted"/>
<dbReference type="AlphaFoldDB" id="A0A521FFQ0"/>
<evidence type="ECO:0000256" key="1">
    <source>
        <dbReference type="SAM" id="Phobius"/>
    </source>
</evidence>
<dbReference type="SUPFAM" id="SSF103481">
    <property type="entry name" value="Multidrug resistance efflux transporter EmrE"/>
    <property type="match status" value="2"/>
</dbReference>
<keyword evidence="1" id="KW-1133">Transmembrane helix</keyword>
<feature type="transmembrane region" description="Helical" evidence="1">
    <location>
        <begin position="207"/>
        <end position="226"/>
    </location>
</feature>
<dbReference type="Pfam" id="PF00892">
    <property type="entry name" value="EamA"/>
    <property type="match status" value="2"/>
</dbReference>
<organism evidence="3 4">
    <name type="scientific">Thalassovita litoralis</name>
    <dbReference type="NCBI Taxonomy" id="1010611"/>
    <lineage>
        <taxon>Bacteria</taxon>
        <taxon>Pseudomonadati</taxon>
        <taxon>Pseudomonadota</taxon>
        <taxon>Alphaproteobacteria</taxon>
        <taxon>Rhodobacterales</taxon>
        <taxon>Roseobacteraceae</taxon>
        <taxon>Thalassovita</taxon>
    </lineage>
</organism>
<protein>
    <submittedName>
        <fullName evidence="3">Permease of the drug/metabolite transporter (DMT) superfamily</fullName>
    </submittedName>
</protein>
<dbReference type="InterPro" id="IPR000620">
    <property type="entry name" value="EamA_dom"/>
</dbReference>
<feature type="transmembrane region" description="Helical" evidence="1">
    <location>
        <begin position="238"/>
        <end position="256"/>
    </location>
</feature>
<dbReference type="OrthoDB" id="9815809at2"/>
<sequence>MYNLRGIILVVLAMLAFATEDMFVKALTQNLPTGQVMCLLGVGGAAIFGTIARAKGHRLLPPLFTNRALLIRTIAEGVGACFFITSLSLVPMSTVAAVFQATPLAITLGAALFLGEQVGWRRWSAILVGFCGVLLIIRPGMAGFNPASLIVLGAVAGIATRDLISRRLPSDMSSFVVSFHGFAALAVVGPFLMLAKTDLPALPNTVQAGQLAAAMVCGVLGYYAIVTATRTGDAAAITPFRYTRLIFSIILGMMMFSEQPDLMTYVGSALIIGSGLYTYLRERRLAARYAPKIAT</sequence>
<dbReference type="RefSeq" id="WP_142494443.1">
    <property type="nucleotide sequence ID" value="NZ_FXTO01000029.1"/>
</dbReference>
<dbReference type="PANTHER" id="PTHR22911">
    <property type="entry name" value="ACYL-MALONYL CONDENSING ENZYME-RELATED"/>
    <property type="match status" value="1"/>
</dbReference>
<feature type="domain" description="EamA" evidence="2">
    <location>
        <begin position="5"/>
        <end position="137"/>
    </location>
</feature>
<feature type="transmembrane region" description="Helical" evidence="1">
    <location>
        <begin position="176"/>
        <end position="195"/>
    </location>
</feature>
<feature type="transmembrane region" description="Helical" evidence="1">
    <location>
        <begin position="262"/>
        <end position="280"/>
    </location>
</feature>
<keyword evidence="1" id="KW-0812">Transmembrane</keyword>
<dbReference type="InterPro" id="IPR037185">
    <property type="entry name" value="EmrE-like"/>
</dbReference>